<evidence type="ECO:0000313" key="4">
    <source>
        <dbReference type="Proteomes" id="UP000256970"/>
    </source>
</evidence>
<feature type="domain" description="ABM" evidence="2">
    <location>
        <begin position="241"/>
        <end position="313"/>
    </location>
</feature>
<organism evidence="3 4">
    <name type="scientific">Tetradesmus obliquus</name>
    <name type="common">Green alga</name>
    <name type="synonym">Acutodesmus obliquus</name>
    <dbReference type="NCBI Taxonomy" id="3088"/>
    <lineage>
        <taxon>Eukaryota</taxon>
        <taxon>Viridiplantae</taxon>
        <taxon>Chlorophyta</taxon>
        <taxon>core chlorophytes</taxon>
        <taxon>Chlorophyceae</taxon>
        <taxon>CS clade</taxon>
        <taxon>Sphaeropleales</taxon>
        <taxon>Scenedesmaceae</taxon>
        <taxon>Tetradesmus</taxon>
    </lineage>
</organism>
<evidence type="ECO:0000313" key="3">
    <source>
        <dbReference type="EMBL" id="SZX77041.1"/>
    </source>
</evidence>
<dbReference type="PROSITE" id="PS51257">
    <property type="entry name" value="PROKAR_LIPOPROTEIN"/>
    <property type="match status" value="1"/>
</dbReference>
<evidence type="ECO:0000256" key="1">
    <source>
        <dbReference type="SAM" id="SignalP"/>
    </source>
</evidence>
<dbReference type="PANTHER" id="PTHR33336:SF15">
    <property type="entry name" value="ABM DOMAIN-CONTAINING PROTEIN"/>
    <property type="match status" value="1"/>
</dbReference>
<reference evidence="3 4" key="1">
    <citation type="submission" date="2016-10" db="EMBL/GenBank/DDBJ databases">
        <authorList>
            <person name="Cai Z."/>
        </authorList>
    </citation>
    <scope>NUCLEOTIDE SEQUENCE [LARGE SCALE GENOMIC DNA]</scope>
</reference>
<dbReference type="GO" id="GO:0003824">
    <property type="term" value="F:catalytic activity"/>
    <property type="evidence" value="ECO:0007669"/>
    <property type="project" value="TreeGrafter"/>
</dbReference>
<dbReference type="Gene3D" id="3.30.70.100">
    <property type="match status" value="2"/>
</dbReference>
<sequence length="337" mass="36537">MAKLLFFAGLLALACMAQAARLPADALSMLESLPQSMMGMQGAAKQQDSNEDTSAAAQVVGNMMASAAHGDLEMMLATNEHVQKGKGKGSWPIHVATKFLVKPDGHINFVHRWWAYNARSEDEKGLLHHSLSKVAGDNLVWTSYTVYKNVEAAFKHMRSEALRDFGSYLMTANVPVEYTLVFPIHGCHCKDCKKDENGANANGGDCFTADDAAGADLAATPFAAAAAAAGADDNKKRGWPVRLVTKYIVPPRDGRDFIKAFGKMAEALEDAKGKLALVLSKPAGDNTVFVSYSAWESYEALGKAARKGAVRDFLKYVTDSDIVVINKKLWRVPSRHP</sequence>
<protein>
    <recommendedName>
        <fullName evidence="2">ABM domain-containing protein</fullName>
    </recommendedName>
</protein>
<gene>
    <name evidence="3" type="ORF">BQ4739_LOCUS17399</name>
</gene>
<dbReference type="EMBL" id="FNXT01001272">
    <property type="protein sequence ID" value="SZX77041.1"/>
    <property type="molecule type" value="Genomic_DNA"/>
</dbReference>
<dbReference type="Proteomes" id="UP000256970">
    <property type="component" value="Unassembled WGS sequence"/>
</dbReference>
<accession>A0A383WHY9</accession>
<dbReference type="InterPro" id="IPR007138">
    <property type="entry name" value="ABM_dom"/>
</dbReference>
<dbReference type="InterPro" id="IPR011008">
    <property type="entry name" value="Dimeric_a/b-barrel"/>
</dbReference>
<dbReference type="InterPro" id="IPR050744">
    <property type="entry name" value="AI-2_Isomerase_LsrG"/>
</dbReference>
<keyword evidence="4" id="KW-1185">Reference proteome</keyword>
<name>A0A383WHY9_TETOB</name>
<feature type="signal peptide" evidence="1">
    <location>
        <begin position="1"/>
        <end position="19"/>
    </location>
</feature>
<proteinExistence type="predicted"/>
<evidence type="ECO:0000259" key="2">
    <source>
        <dbReference type="Pfam" id="PF03992"/>
    </source>
</evidence>
<dbReference type="Pfam" id="PF03992">
    <property type="entry name" value="ABM"/>
    <property type="match status" value="2"/>
</dbReference>
<feature type="chain" id="PRO_5016648656" description="ABM domain-containing protein" evidence="1">
    <location>
        <begin position="20"/>
        <end position="337"/>
    </location>
</feature>
<dbReference type="PANTHER" id="PTHR33336">
    <property type="entry name" value="QUINOL MONOOXYGENASE YGIN-RELATED"/>
    <property type="match status" value="1"/>
</dbReference>
<keyword evidence="1" id="KW-0732">Signal</keyword>
<dbReference type="AlphaFoldDB" id="A0A383WHY9"/>
<dbReference type="SUPFAM" id="SSF54909">
    <property type="entry name" value="Dimeric alpha+beta barrel"/>
    <property type="match status" value="2"/>
</dbReference>
<feature type="domain" description="ABM" evidence="2">
    <location>
        <begin position="92"/>
        <end position="165"/>
    </location>
</feature>